<dbReference type="PANTHER" id="PTHR34308:SF1">
    <property type="entry name" value="COBALAMIN BIOSYNTHESIS PROTEIN CBIB"/>
    <property type="match status" value="1"/>
</dbReference>
<evidence type="ECO:0000313" key="11">
    <source>
        <dbReference type="Proteomes" id="UP000019772"/>
    </source>
</evidence>
<organism evidence="10 11">
    <name type="scientific">Paenibacillus sabinae T27</name>
    <dbReference type="NCBI Taxonomy" id="1268072"/>
    <lineage>
        <taxon>Bacteria</taxon>
        <taxon>Bacillati</taxon>
        <taxon>Bacillota</taxon>
        <taxon>Bacilli</taxon>
        <taxon>Bacillales</taxon>
        <taxon>Paenibacillaceae</taxon>
        <taxon>Paenibacillus</taxon>
    </lineage>
</organism>
<name>X4ZAQ3_9BACL</name>
<evidence type="ECO:0000256" key="6">
    <source>
        <dbReference type="ARBA" id="ARBA00022692"/>
    </source>
</evidence>
<comment type="similarity">
    <text evidence="3 9">Belongs to the CobD/CbiB family.</text>
</comment>
<dbReference type="STRING" id="1268072.PSAB_08945"/>
<dbReference type="PATRIC" id="fig|1268072.3.peg.1863"/>
<evidence type="ECO:0000256" key="5">
    <source>
        <dbReference type="ARBA" id="ARBA00022573"/>
    </source>
</evidence>
<reference evidence="10 11" key="1">
    <citation type="journal article" date="2014" name="PLoS Genet.">
        <title>Comparative Genomic Analysis of N2-Fixing and Non-N2-Fixing Paenibacillus spp.: Organization, Evolution and Expression of the Nitrogen Fixation Genes.</title>
        <authorList>
            <person name="Xie J.B."/>
            <person name="Du Z."/>
            <person name="Bai L."/>
            <person name="Tian C."/>
            <person name="Zhang Y."/>
            <person name="Xie J.Y."/>
            <person name="Wang T."/>
            <person name="Liu X."/>
            <person name="Chen X."/>
            <person name="Cheng Q."/>
            <person name="Chen S."/>
            <person name="Li J."/>
        </authorList>
    </citation>
    <scope>NUCLEOTIDE SEQUENCE [LARGE SCALE GENOMIC DNA]</scope>
    <source>
        <strain evidence="10 11">T27</strain>
    </source>
</reference>
<gene>
    <name evidence="9" type="primary">cobD</name>
    <name evidence="10" type="ORF">PSAB_08945</name>
</gene>
<keyword evidence="8 9" id="KW-0472">Membrane</keyword>
<comment type="function">
    <text evidence="9">Converts cobyric acid to cobinamide by the addition of aminopropanol on the F carboxylic group.</text>
</comment>
<keyword evidence="11" id="KW-1185">Reference proteome</keyword>
<feature type="transmembrane region" description="Helical" evidence="9">
    <location>
        <begin position="299"/>
        <end position="320"/>
    </location>
</feature>
<dbReference type="HOGENOM" id="CLU_054212_0_0_9"/>
<keyword evidence="4 9" id="KW-1003">Cell membrane</keyword>
<dbReference type="GO" id="GO:0009236">
    <property type="term" value="P:cobalamin biosynthetic process"/>
    <property type="evidence" value="ECO:0007669"/>
    <property type="project" value="UniProtKB-UniRule"/>
</dbReference>
<dbReference type="UniPathway" id="UPA00148"/>
<dbReference type="GO" id="GO:0048472">
    <property type="term" value="F:threonine-phosphate decarboxylase activity"/>
    <property type="evidence" value="ECO:0007669"/>
    <property type="project" value="InterPro"/>
</dbReference>
<dbReference type="Pfam" id="PF03186">
    <property type="entry name" value="CobD_Cbib"/>
    <property type="match status" value="1"/>
</dbReference>
<comment type="caution">
    <text evidence="9">Lacks conserved residue(s) required for the propagation of feature annotation.</text>
</comment>
<feature type="transmembrane region" description="Helical" evidence="9">
    <location>
        <begin position="158"/>
        <end position="179"/>
    </location>
</feature>
<sequence length="324" mass="34697">MLQGIMFVITAIVIDLLVGDPRGIPHPVIGIGKIISGTESALRKWGTGRAAERALGVLLVLVVLSAVYAAAFLILWLAGLIHPVIRSLAEVWLISTTIAIKGLGDAAMQVFRPLVNGDLDSARTYVGYIVGRETHALSEREVTRATVETVAENIVDAVVAPLFYALLGGAPLALLYRAVNTLDSMVGYKNDKFRYFGWASARLDDVLNYIPARITGLLLWASALMTKGLNAGRAWQAMRRDATKHPSPNSGIPEAAVAGALGIQLGGFNSYGGIVSERARMGTATRELAAEDIRQTIKILWLTAALIMLLLLLVAGSLFIGEIK</sequence>
<evidence type="ECO:0000256" key="9">
    <source>
        <dbReference type="HAMAP-Rule" id="MF_00024"/>
    </source>
</evidence>
<dbReference type="eggNOG" id="COG1270">
    <property type="taxonomic scope" value="Bacteria"/>
</dbReference>
<dbReference type="HAMAP" id="MF_00024">
    <property type="entry name" value="CobD_CbiB"/>
    <property type="match status" value="1"/>
</dbReference>
<dbReference type="InterPro" id="IPR004485">
    <property type="entry name" value="Cobalamin_biosynth_CobD/CbiB"/>
</dbReference>
<dbReference type="PANTHER" id="PTHR34308">
    <property type="entry name" value="COBALAMIN BIOSYNTHESIS PROTEIN CBIB"/>
    <property type="match status" value="1"/>
</dbReference>
<dbReference type="AlphaFoldDB" id="X4ZAQ3"/>
<dbReference type="EMBL" id="CP004078">
    <property type="protein sequence ID" value="AHV96721.1"/>
    <property type="molecule type" value="Genomic_DNA"/>
</dbReference>
<accession>X4ZAQ3</accession>
<dbReference type="Proteomes" id="UP000019772">
    <property type="component" value="Chromosome"/>
</dbReference>
<keyword evidence="5 9" id="KW-0169">Cobalamin biosynthesis</keyword>
<evidence type="ECO:0000256" key="8">
    <source>
        <dbReference type="ARBA" id="ARBA00023136"/>
    </source>
</evidence>
<protein>
    <recommendedName>
        <fullName evidence="9">Cobalamin biosynthesis protein CobD</fullName>
    </recommendedName>
</protein>
<keyword evidence="6 9" id="KW-0812">Transmembrane</keyword>
<evidence type="ECO:0000256" key="1">
    <source>
        <dbReference type="ARBA" id="ARBA00004651"/>
    </source>
</evidence>
<proteinExistence type="inferred from homology"/>
<dbReference type="NCBIfam" id="TIGR00380">
    <property type="entry name" value="cobal_cbiB"/>
    <property type="match status" value="1"/>
</dbReference>
<evidence type="ECO:0000256" key="2">
    <source>
        <dbReference type="ARBA" id="ARBA00004953"/>
    </source>
</evidence>
<dbReference type="GO" id="GO:0015420">
    <property type="term" value="F:ABC-type vitamin B12 transporter activity"/>
    <property type="evidence" value="ECO:0007669"/>
    <property type="project" value="UniProtKB-UniRule"/>
</dbReference>
<comment type="subcellular location">
    <subcellularLocation>
        <location evidence="1 9">Cell membrane</location>
        <topology evidence="1 9">Multi-pass membrane protein</topology>
    </subcellularLocation>
</comment>
<dbReference type="GO" id="GO:0005886">
    <property type="term" value="C:plasma membrane"/>
    <property type="evidence" value="ECO:0007669"/>
    <property type="project" value="UniProtKB-SubCell"/>
</dbReference>
<evidence type="ECO:0000313" key="10">
    <source>
        <dbReference type="EMBL" id="AHV96721.1"/>
    </source>
</evidence>
<keyword evidence="7 9" id="KW-1133">Transmembrane helix</keyword>
<comment type="pathway">
    <text evidence="2 9">Cofactor biosynthesis; adenosylcobalamin biosynthesis.</text>
</comment>
<feature type="transmembrane region" description="Helical" evidence="9">
    <location>
        <begin position="54"/>
        <end position="78"/>
    </location>
</feature>
<dbReference type="KEGG" id="psab:PSAB_08945"/>
<evidence type="ECO:0000256" key="3">
    <source>
        <dbReference type="ARBA" id="ARBA00006263"/>
    </source>
</evidence>
<evidence type="ECO:0000256" key="4">
    <source>
        <dbReference type="ARBA" id="ARBA00022475"/>
    </source>
</evidence>
<evidence type="ECO:0000256" key="7">
    <source>
        <dbReference type="ARBA" id="ARBA00022989"/>
    </source>
</evidence>